<dbReference type="Proteomes" id="UP001585080">
    <property type="component" value="Unassembled WGS sequence"/>
</dbReference>
<name>A0ABV5E5M9_9ACTN</name>
<accession>A0ABV5E5M9</accession>
<dbReference type="RefSeq" id="WP_376731133.1">
    <property type="nucleotide sequence ID" value="NZ_JAYMRP010000003.1"/>
</dbReference>
<comment type="caution">
    <text evidence="1">The sequence shown here is derived from an EMBL/GenBank/DDBJ whole genome shotgun (WGS) entry which is preliminary data.</text>
</comment>
<reference evidence="1 2" key="1">
    <citation type="submission" date="2024-01" db="EMBL/GenBank/DDBJ databases">
        <title>Genome mining of biosynthetic gene clusters to explore secondary metabolites of Streptomyces sp.</title>
        <authorList>
            <person name="Baig A."/>
            <person name="Ajitkumar Shintre N."/>
            <person name="Kumar H."/>
            <person name="Anbarasu A."/>
            <person name="Ramaiah S."/>
        </authorList>
    </citation>
    <scope>NUCLEOTIDE SEQUENCE [LARGE SCALE GENOMIC DNA]</scope>
    <source>
        <strain evidence="1 2">A57</strain>
    </source>
</reference>
<proteinExistence type="predicted"/>
<organism evidence="1 2">
    <name type="scientific">Streptomyces broussonetiae</name>
    <dbReference type="NCBI Taxonomy" id="2686304"/>
    <lineage>
        <taxon>Bacteria</taxon>
        <taxon>Bacillati</taxon>
        <taxon>Actinomycetota</taxon>
        <taxon>Actinomycetes</taxon>
        <taxon>Kitasatosporales</taxon>
        <taxon>Streptomycetaceae</taxon>
        <taxon>Streptomyces</taxon>
    </lineage>
</organism>
<evidence type="ECO:0000313" key="2">
    <source>
        <dbReference type="Proteomes" id="UP001585080"/>
    </source>
</evidence>
<gene>
    <name evidence="1" type="ORF">VSS16_05305</name>
</gene>
<dbReference type="EMBL" id="JAYMRP010000003">
    <property type="protein sequence ID" value="MFB8772152.1"/>
    <property type="molecule type" value="Genomic_DNA"/>
</dbReference>
<keyword evidence="2" id="KW-1185">Reference proteome</keyword>
<protein>
    <submittedName>
        <fullName evidence="1">Uncharacterized protein</fullName>
    </submittedName>
</protein>
<evidence type="ECO:0000313" key="1">
    <source>
        <dbReference type="EMBL" id="MFB8772152.1"/>
    </source>
</evidence>
<sequence length="127" mass="14454">MNRIRLYWRRIFRRPVITGPYRLYVRPTPTGAMLDVEHYLVAVLETLADNPDLLELLDRMSVDREQARGHDGWEPEGLLPEQLVTALGHELPLYGGELVALADRLQACAPEQLVWLPEQRREGGAAA</sequence>